<name>A0AAJ1EK25_9BACT</name>
<reference evidence="2 3" key="1">
    <citation type="journal article" date="2021" name="bioRxiv">
        <title>Unraveling nitrogen, sulfur and carbon metabolic pathways and microbial community transcriptional responses to substrate deprivation and toxicity stresses in a bioreactor mimicking anoxic brackish coastal sediment conditions.</title>
        <authorList>
            <person name="Martins P.D."/>
            <person name="Echeveste M.J."/>
            <person name="Arshad A."/>
            <person name="Kurth J."/>
            <person name="Ouboter H."/>
            <person name="Jetten M.S.M."/>
            <person name="Welte C.U."/>
        </authorList>
    </citation>
    <scope>NUCLEOTIDE SEQUENCE [LARGE SCALE GENOMIC DNA]</scope>
    <source>
        <strain evidence="2">MAG_38</strain>
    </source>
</reference>
<keyword evidence="1" id="KW-0812">Transmembrane</keyword>
<organism evidence="2 3">
    <name type="scientific">Candidatus Methylomirabilis tolerans</name>
    <dbReference type="NCBI Taxonomy" id="3123416"/>
    <lineage>
        <taxon>Bacteria</taxon>
        <taxon>Candidatus Methylomirabilota</taxon>
        <taxon>Candidatus Methylomirabilia</taxon>
        <taxon>Candidatus Methylomirabilales</taxon>
        <taxon>Candidatus Methylomirabilaceae</taxon>
        <taxon>Candidatus Methylomirabilis</taxon>
    </lineage>
</organism>
<feature type="transmembrane region" description="Helical" evidence="1">
    <location>
        <begin position="28"/>
        <end position="47"/>
    </location>
</feature>
<gene>
    <name evidence="2" type="ORF">K8G79_11335</name>
</gene>
<evidence type="ECO:0000313" key="3">
    <source>
        <dbReference type="Proteomes" id="UP001197609"/>
    </source>
</evidence>
<comment type="caution">
    <text evidence="2">The sequence shown here is derived from an EMBL/GenBank/DDBJ whole genome shotgun (WGS) entry which is preliminary data.</text>
</comment>
<keyword evidence="2" id="KW-0131">Cell cycle</keyword>
<keyword evidence="1" id="KW-1133">Transmembrane helix</keyword>
<keyword evidence="2" id="KW-0132">Cell division</keyword>
<dbReference type="GO" id="GO:0051301">
    <property type="term" value="P:cell division"/>
    <property type="evidence" value="ECO:0007669"/>
    <property type="project" value="UniProtKB-KW"/>
</dbReference>
<protein>
    <submittedName>
        <fullName evidence="2">Cell division protein FtsL</fullName>
    </submittedName>
</protein>
<evidence type="ECO:0000313" key="2">
    <source>
        <dbReference type="EMBL" id="MBZ0160711.1"/>
    </source>
</evidence>
<dbReference type="AlphaFoldDB" id="A0AAJ1EK25"/>
<proteinExistence type="predicted"/>
<dbReference type="EMBL" id="JAIOIU010000142">
    <property type="protein sequence ID" value="MBZ0160711.1"/>
    <property type="molecule type" value="Genomic_DNA"/>
</dbReference>
<dbReference type="Proteomes" id="UP001197609">
    <property type="component" value="Unassembled WGS sequence"/>
</dbReference>
<evidence type="ECO:0000256" key="1">
    <source>
        <dbReference type="SAM" id="Phobius"/>
    </source>
</evidence>
<sequence length="122" mass="13664">MTVLTSVGRDRASNVLKPRVDQIRKFDLLPSLLMGGLVLAGVLCYVWQPIQVVRLGYQVEYLAGERAGLIRQQKELRLDVARLRSLRRVEEIARQQLGLTSPKPGQVITVESLPSTITDNNL</sequence>
<accession>A0AAJ1EK25</accession>
<keyword evidence="1" id="KW-0472">Membrane</keyword>